<keyword evidence="2" id="KW-0186">Copper</keyword>
<name>A0A918S266_9GAMM</name>
<reference evidence="6" key="1">
    <citation type="journal article" date="2014" name="Int. J. Syst. Evol. Microbiol.">
        <title>Complete genome sequence of Corynebacterium casei LMG S-19264T (=DSM 44701T), isolated from a smear-ripened cheese.</title>
        <authorList>
            <consortium name="US DOE Joint Genome Institute (JGI-PGF)"/>
            <person name="Walter F."/>
            <person name="Albersmeier A."/>
            <person name="Kalinowski J."/>
            <person name="Ruckert C."/>
        </authorList>
    </citation>
    <scope>NUCLEOTIDE SEQUENCE</scope>
    <source>
        <strain evidence="6">KCTC 12711</strain>
    </source>
</reference>
<evidence type="ECO:0000256" key="1">
    <source>
        <dbReference type="ARBA" id="ARBA00022723"/>
    </source>
</evidence>
<dbReference type="InterPro" id="IPR050316">
    <property type="entry name" value="Tyrosinase/Hemocyanin"/>
</dbReference>
<accession>A0A918S266</accession>
<dbReference type="Gene3D" id="1.10.1280.10">
    <property type="entry name" value="Di-copper center containing domain from catechol oxidase"/>
    <property type="match status" value="1"/>
</dbReference>
<keyword evidence="7" id="KW-1185">Reference proteome</keyword>
<dbReference type="PANTHER" id="PTHR11474:SF76">
    <property type="entry name" value="SHKT DOMAIN-CONTAINING PROTEIN"/>
    <property type="match status" value="1"/>
</dbReference>
<dbReference type="InterPro" id="IPR057190">
    <property type="entry name" value="DUF7868"/>
</dbReference>
<protein>
    <recommendedName>
        <fullName evidence="4 5">Tyrosinase copper-binding domain-containing protein</fullName>
    </recommendedName>
</protein>
<feature type="region of interest" description="Disordered" evidence="3">
    <location>
        <begin position="200"/>
        <end position="223"/>
    </location>
</feature>
<reference evidence="6" key="2">
    <citation type="submission" date="2020-09" db="EMBL/GenBank/DDBJ databases">
        <authorList>
            <person name="Sun Q."/>
            <person name="Kim S."/>
        </authorList>
    </citation>
    <scope>NUCLEOTIDE SEQUENCE</scope>
    <source>
        <strain evidence="6">KCTC 12711</strain>
    </source>
</reference>
<dbReference type="Pfam" id="PF00264">
    <property type="entry name" value="Tyrosinase"/>
    <property type="match status" value="1"/>
</dbReference>
<evidence type="ECO:0000313" key="6">
    <source>
        <dbReference type="EMBL" id="GHA20784.1"/>
    </source>
</evidence>
<gene>
    <name evidence="6" type="ORF">GCM10008090_33400</name>
</gene>
<proteinExistence type="predicted"/>
<organism evidence="6 7">
    <name type="scientific">Arenicella chitinivorans</name>
    <dbReference type="NCBI Taxonomy" id="1329800"/>
    <lineage>
        <taxon>Bacteria</taxon>
        <taxon>Pseudomonadati</taxon>
        <taxon>Pseudomonadota</taxon>
        <taxon>Gammaproteobacteria</taxon>
        <taxon>Arenicellales</taxon>
        <taxon>Arenicellaceae</taxon>
        <taxon>Arenicella</taxon>
    </lineage>
</organism>
<dbReference type="GO" id="GO:0016491">
    <property type="term" value="F:oxidoreductase activity"/>
    <property type="evidence" value="ECO:0007669"/>
    <property type="project" value="InterPro"/>
</dbReference>
<dbReference type="PANTHER" id="PTHR11474">
    <property type="entry name" value="TYROSINASE FAMILY MEMBER"/>
    <property type="match status" value="1"/>
</dbReference>
<evidence type="ECO:0000313" key="7">
    <source>
        <dbReference type="Proteomes" id="UP000614811"/>
    </source>
</evidence>
<dbReference type="PROSITE" id="PS00497">
    <property type="entry name" value="TYROSINASE_1"/>
    <property type="match status" value="1"/>
</dbReference>
<dbReference type="EMBL" id="BMXA01000009">
    <property type="protein sequence ID" value="GHA20784.1"/>
    <property type="molecule type" value="Genomic_DNA"/>
</dbReference>
<keyword evidence="1" id="KW-0479">Metal-binding</keyword>
<comment type="caution">
    <text evidence="6">The sequence shown here is derived from an EMBL/GenBank/DDBJ whole genome shotgun (WGS) entry which is preliminary data.</text>
</comment>
<feature type="domain" description="Tyrosinase copper-binding" evidence="5">
    <location>
        <begin position="252"/>
        <end position="263"/>
    </location>
</feature>
<dbReference type="GO" id="GO:0046872">
    <property type="term" value="F:metal ion binding"/>
    <property type="evidence" value="ECO:0007669"/>
    <property type="project" value="UniProtKB-KW"/>
</dbReference>
<dbReference type="AlphaFoldDB" id="A0A918S266"/>
<dbReference type="PROSITE" id="PS00498">
    <property type="entry name" value="TYROSINASE_2"/>
    <property type="match status" value="1"/>
</dbReference>
<dbReference type="InterPro" id="IPR002227">
    <property type="entry name" value="Tyrosinase_Cu-bd"/>
</dbReference>
<evidence type="ECO:0000256" key="2">
    <source>
        <dbReference type="ARBA" id="ARBA00023008"/>
    </source>
</evidence>
<evidence type="ECO:0000259" key="4">
    <source>
        <dbReference type="PROSITE" id="PS00497"/>
    </source>
</evidence>
<dbReference type="RefSeq" id="WP_189402856.1">
    <property type="nucleotide sequence ID" value="NZ_BMXA01000009.1"/>
</dbReference>
<evidence type="ECO:0000256" key="3">
    <source>
        <dbReference type="SAM" id="MobiDB-lite"/>
    </source>
</evidence>
<sequence length="511" mass="55735">MTAYTRSNAWNSNGTFDNQDLYWYAKGVGVMQSRTLDDPNSWWFFAAIHGEYVSGTESGYPGWAYIPPAPSVPTSPLPSSDVLKQYWNQCQHQSWYFLPWHRGYLIALELQLREAIVSLGGPQSWSLPYWNYLGPGNEYHIPPAFTEQTLPDGEDNPLFVTARFGPKSDGNIYVEIPPVNQDCLTNDVYTGSSPNTPRPGFGGPETDFWHGGGQSGNLENNPHNQVHVDVGGDAPGNGIGGLMSDPGLAALDPIFYLHHCNIDRLWAVWNANGNKNPTSARWLKGPAATGNREFVMPKPGSTAWVFTPQEVDAMSKVDYTYEGLSADIDTTDVLSPVQKRLARFGINHAEVTTMASDTNKPDSELLGAHDHTLTIGSAGVRAAVKLNPAVKNTLLKTLASAAVDQAPDRTYLQLENVRGKRDANKLIVYVNGKLAGSIALFGLRRASLKEGEHGGSGLDLELDITEIIDALHLEQGLGADSLDVRIQPDKSITNGEEISVGRIGVYRESSS</sequence>
<dbReference type="PRINTS" id="PR00092">
    <property type="entry name" value="TYROSINASE"/>
</dbReference>
<feature type="domain" description="Tyrosinase copper-binding" evidence="4">
    <location>
        <begin position="92"/>
        <end position="109"/>
    </location>
</feature>
<dbReference type="SUPFAM" id="SSF48056">
    <property type="entry name" value="Di-copper centre-containing domain"/>
    <property type="match status" value="1"/>
</dbReference>
<dbReference type="Pfam" id="PF25271">
    <property type="entry name" value="DUF7868"/>
    <property type="match status" value="1"/>
</dbReference>
<evidence type="ECO:0000259" key="5">
    <source>
        <dbReference type="PROSITE" id="PS00498"/>
    </source>
</evidence>
<dbReference type="InterPro" id="IPR008922">
    <property type="entry name" value="Di-copper_centre_dom_sf"/>
</dbReference>
<dbReference type="Proteomes" id="UP000614811">
    <property type="component" value="Unassembled WGS sequence"/>
</dbReference>